<dbReference type="InterPro" id="IPR037883">
    <property type="entry name" value="Knr4/Smi1-like_sf"/>
</dbReference>
<sequence length="140" mass="16632">MNNRIVDMIKKYGEENDFYGRINEDDIKLVEHRLGMIFPESYRCFIRNYGSGGICGVEILGIENKDNPSVICGTQRYRKLGLETGCIVIEDLGEFIMCIDTNDRDKIIRWDRINKNKEYRYNDFYEYLIDTFQEAIDNWD</sequence>
<dbReference type="InterPro" id="IPR018958">
    <property type="entry name" value="Knr4/Smi1-like_dom"/>
</dbReference>
<feature type="domain" description="Knr4/Smi1-like" evidence="1">
    <location>
        <begin position="21"/>
        <end position="130"/>
    </location>
</feature>
<dbReference type="SMART" id="SM00860">
    <property type="entry name" value="SMI1_KNR4"/>
    <property type="match status" value="1"/>
</dbReference>
<accession>A0A6N2Y8L0</accession>
<dbReference type="AlphaFoldDB" id="A0A6N2Y8L0"/>
<dbReference type="EMBL" id="CACRTV010000007">
    <property type="protein sequence ID" value="VYT63121.1"/>
    <property type="molecule type" value="Genomic_DNA"/>
</dbReference>
<proteinExistence type="predicted"/>
<dbReference type="Pfam" id="PF14567">
    <property type="entry name" value="SUKH_5"/>
    <property type="match status" value="1"/>
</dbReference>
<gene>
    <name evidence="2" type="primary">yobK</name>
    <name evidence="2" type="ORF">CPLFYP93_00199</name>
</gene>
<evidence type="ECO:0000259" key="1">
    <source>
        <dbReference type="SMART" id="SM00860"/>
    </source>
</evidence>
<name>A0A6N2Y8L0_9CLOT</name>
<dbReference type="Gene3D" id="3.40.1580.10">
    <property type="entry name" value="SMI1/KNR4-like"/>
    <property type="match status" value="1"/>
</dbReference>
<protein>
    <submittedName>
        <fullName evidence="2">Antitoxin YobK</fullName>
    </submittedName>
</protein>
<dbReference type="SUPFAM" id="SSF160631">
    <property type="entry name" value="SMI1/KNR4-like"/>
    <property type="match status" value="1"/>
</dbReference>
<evidence type="ECO:0000313" key="2">
    <source>
        <dbReference type="EMBL" id="VYT63121.1"/>
    </source>
</evidence>
<reference evidence="2" key="1">
    <citation type="submission" date="2019-11" db="EMBL/GenBank/DDBJ databases">
        <authorList>
            <person name="Feng L."/>
        </authorList>
    </citation>
    <scope>NUCLEOTIDE SEQUENCE</scope>
    <source>
        <strain evidence="2">CParaputrificumLFYP93</strain>
    </source>
</reference>
<dbReference type="RefSeq" id="WP_156558664.1">
    <property type="nucleotide sequence ID" value="NZ_CACRTV010000007.1"/>
</dbReference>
<organism evidence="2">
    <name type="scientific">Clostridium paraputrificum</name>
    <dbReference type="NCBI Taxonomy" id="29363"/>
    <lineage>
        <taxon>Bacteria</taxon>
        <taxon>Bacillati</taxon>
        <taxon>Bacillota</taxon>
        <taxon>Clostridia</taxon>
        <taxon>Eubacteriales</taxon>
        <taxon>Clostridiaceae</taxon>
        <taxon>Clostridium</taxon>
    </lineage>
</organism>